<dbReference type="Gene3D" id="1.10.10.60">
    <property type="entry name" value="Homeodomain-like"/>
    <property type="match status" value="2"/>
</dbReference>
<evidence type="ECO:0000256" key="6">
    <source>
        <dbReference type="ARBA" id="ARBA00023242"/>
    </source>
</evidence>
<dbReference type="Pfam" id="PF00249">
    <property type="entry name" value="Myb_DNA-binding"/>
    <property type="match status" value="2"/>
</dbReference>
<protein>
    <submittedName>
        <fullName evidence="10">Transcription factor MYB3-like</fullName>
    </submittedName>
</protein>
<evidence type="ECO:0000256" key="2">
    <source>
        <dbReference type="ARBA" id="ARBA00022737"/>
    </source>
</evidence>
<reference evidence="10" key="1">
    <citation type="submission" date="2025-08" db="UniProtKB">
        <authorList>
            <consortium name="RefSeq"/>
        </authorList>
    </citation>
    <scope>IDENTIFICATION</scope>
    <source>
        <tissue evidence="10">Leaf</tissue>
    </source>
</reference>
<evidence type="ECO:0000313" key="9">
    <source>
        <dbReference type="Proteomes" id="UP000827889"/>
    </source>
</evidence>
<dbReference type="RefSeq" id="XP_048140812.1">
    <property type="nucleotide sequence ID" value="XM_048284855.1"/>
</dbReference>
<dbReference type="InterPro" id="IPR017930">
    <property type="entry name" value="Myb_dom"/>
</dbReference>
<organism evidence="9 10">
    <name type="scientific">Rhodamnia argentea</name>
    <dbReference type="NCBI Taxonomy" id="178133"/>
    <lineage>
        <taxon>Eukaryota</taxon>
        <taxon>Viridiplantae</taxon>
        <taxon>Streptophyta</taxon>
        <taxon>Embryophyta</taxon>
        <taxon>Tracheophyta</taxon>
        <taxon>Spermatophyta</taxon>
        <taxon>Magnoliopsida</taxon>
        <taxon>eudicotyledons</taxon>
        <taxon>Gunneridae</taxon>
        <taxon>Pentapetalae</taxon>
        <taxon>rosids</taxon>
        <taxon>malvids</taxon>
        <taxon>Myrtales</taxon>
        <taxon>Myrtaceae</taxon>
        <taxon>Myrtoideae</taxon>
        <taxon>Myrteae</taxon>
        <taxon>Australasian group</taxon>
        <taxon>Rhodamnia</taxon>
    </lineage>
</organism>
<dbReference type="InterPro" id="IPR001005">
    <property type="entry name" value="SANT/Myb"/>
</dbReference>
<evidence type="ECO:0000256" key="4">
    <source>
        <dbReference type="ARBA" id="ARBA00023125"/>
    </source>
</evidence>
<feature type="domain" description="HTH myb-type" evidence="8">
    <location>
        <begin position="13"/>
        <end position="65"/>
    </location>
</feature>
<evidence type="ECO:0000256" key="5">
    <source>
        <dbReference type="ARBA" id="ARBA00023163"/>
    </source>
</evidence>
<dbReference type="PANTHER" id="PTHR47997">
    <property type="entry name" value="MYB DOMAIN PROTEIN 55"/>
    <property type="match status" value="1"/>
</dbReference>
<accession>A0ABM3HW42</accession>
<keyword evidence="9" id="KW-1185">Reference proteome</keyword>
<feature type="domain" description="Myb-like" evidence="7">
    <location>
        <begin position="13"/>
        <end position="65"/>
    </location>
</feature>
<keyword evidence="4" id="KW-0238">DNA-binding</keyword>
<dbReference type="InterPro" id="IPR009057">
    <property type="entry name" value="Homeodomain-like_sf"/>
</dbReference>
<gene>
    <name evidence="10" type="primary">LOC125316497</name>
</gene>
<evidence type="ECO:0000313" key="10">
    <source>
        <dbReference type="RefSeq" id="XP_048140812.1"/>
    </source>
</evidence>
<feature type="domain" description="Myb-like" evidence="7">
    <location>
        <begin position="66"/>
        <end position="116"/>
    </location>
</feature>
<feature type="domain" description="HTH myb-type" evidence="8">
    <location>
        <begin position="66"/>
        <end position="120"/>
    </location>
</feature>
<name>A0ABM3HW42_9MYRT</name>
<keyword evidence="6" id="KW-0539">Nucleus</keyword>
<dbReference type="Proteomes" id="UP000827889">
    <property type="component" value="Chromosome 9"/>
</dbReference>
<dbReference type="SMART" id="SM00717">
    <property type="entry name" value="SANT"/>
    <property type="match status" value="2"/>
</dbReference>
<dbReference type="PROSITE" id="PS50090">
    <property type="entry name" value="MYB_LIKE"/>
    <property type="match status" value="2"/>
</dbReference>
<evidence type="ECO:0000256" key="3">
    <source>
        <dbReference type="ARBA" id="ARBA00023015"/>
    </source>
</evidence>
<proteinExistence type="predicted"/>
<dbReference type="GeneID" id="125316497"/>
<sequence length="161" mass="18567">MVRNPLRTNMSNNTRVKQGAWSGEEDQKLITYIRRYGIWNWTHMPKAAGLARTGKSCRLRWMNYLRPDIRHGNITKKEEDLILELHRLLGNKWAAIVARLSGRTDNEIKNYWNTHMKKGVGNRNKLKIPTACDVEVKPDHNDSSSHPCPHVAGGCVPQRFL</sequence>
<dbReference type="InterPro" id="IPR051953">
    <property type="entry name" value="Plant_SW-associated_TFs"/>
</dbReference>
<dbReference type="PANTHER" id="PTHR47997:SF28">
    <property type="entry name" value="TRANSCRIPTION FACTOR MYB15-LIKE"/>
    <property type="match status" value="1"/>
</dbReference>
<comment type="subcellular location">
    <subcellularLocation>
        <location evidence="1">Nucleus</location>
    </subcellularLocation>
</comment>
<evidence type="ECO:0000259" key="7">
    <source>
        <dbReference type="PROSITE" id="PS50090"/>
    </source>
</evidence>
<evidence type="ECO:0000256" key="1">
    <source>
        <dbReference type="ARBA" id="ARBA00004123"/>
    </source>
</evidence>
<keyword evidence="5" id="KW-0804">Transcription</keyword>
<dbReference type="SUPFAM" id="SSF46689">
    <property type="entry name" value="Homeodomain-like"/>
    <property type="match status" value="1"/>
</dbReference>
<dbReference type="PROSITE" id="PS51294">
    <property type="entry name" value="HTH_MYB"/>
    <property type="match status" value="2"/>
</dbReference>
<keyword evidence="2" id="KW-0677">Repeat</keyword>
<dbReference type="CDD" id="cd00167">
    <property type="entry name" value="SANT"/>
    <property type="match status" value="2"/>
</dbReference>
<evidence type="ECO:0000259" key="8">
    <source>
        <dbReference type="PROSITE" id="PS51294"/>
    </source>
</evidence>
<keyword evidence="3" id="KW-0805">Transcription regulation</keyword>